<evidence type="ECO:0000313" key="10">
    <source>
        <dbReference type="EMBL" id="ODM97248.1"/>
    </source>
</evidence>
<comment type="similarity">
    <text evidence="6">Belongs to the peptidase S1 family. CLIP subfamily.</text>
</comment>
<keyword evidence="7" id="KW-0720">Serine protease</keyword>
<dbReference type="EMBL" id="LJIJ01000460">
    <property type="protein sequence ID" value="ODM97248.1"/>
    <property type="molecule type" value="Genomic_DNA"/>
</dbReference>
<feature type="non-terminal residue" evidence="10">
    <location>
        <position position="1"/>
    </location>
</feature>
<keyword evidence="3" id="KW-0732">Signal</keyword>
<dbReference type="AlphaFoldDB" id="A0A1D2MWB3"/>
<organism evidence="10 11">
    <name type="scientific">Orchesella cincta</name>
    <name type="common">Springtail</name>
    <name type="synonym">Podura cincta</name>
    <dbReference type="NCBI Taxonomy" id="48709"/>
    <lineage>
        <taxon>Eukaryota</taxon>
        <taxon>Metazoa</taxon>
        <taxon>Ecdysozoa</taxon>
        <taxon>Arthropoda</taxon>
        <taxon>Hexapoda</taxon>
        <taxon>Collembola</taxon>
        <taxon>Entomobryomorpha</taxon>
        <taxon>Entomobryoidea</taxon>
        <taxon>Orchesellidae</taxon>
        <taxon>Orchesellinae</taxon>
        <taxon>Orchesella</taxon>
    </lineage>
</organism>
<protein>
    <submittedName>
        <fullName evidence="10">Limulus clotting factor C</fullName>
    </submittedName>
</protein>
<dbReference type="PRINTS" id="PR00722">
    <property type="entry name" value="CHYMOTRYPSIN"/>
</dbReference>
<evidence type="ECO:0000256" key="3">
    <source>
        <dbReference type="ARBA" id="ARBA00022729"/>
    </source>
</evidence>
<proteinExistence type="inferred from homology"/>
<dbReference type="CDD" id="cd00190">
    <property type="entry name" value="Tryp_SPc"/>
    <property type="match status" value="1"/>
</dbReference>
<dbReference type="GO" id="GO:0004252">
    <property type="term" value="F:serine-type endopeptidase activity"/>
    <property type="evidence" value="ECO:0007669"/>
    <property type="project" value="InterPro"/>
</dbReference>
<dbReference type="Pfam" id="PF00089">
    <property type="entry name" value="Trypsin"/>
    <property type="match status" value="1"/>
</dbReference>
<keyword evidence="11" id="KW-1185">Reference proteome</keyword>
<dbReference type="SMART" id="SM00020">
    <property type="entry name" value="Tryp_SPc"/>
    <property type="match status" value="1"/>
</dbReference>
<dbReference type="PROSITE" id="PS00135">
    <property type="entry name" value="TRYPSIN_SER"/>
    <property type="match status" value="1"/>
</dbReference>
<evidence type="ECO:0000256" key="5">
    <source>
        <dbReference type="ARBA" id="ARBA00023180"/>
    </source>
</evidence>
<dbReference type="InterPro" id="IPR018114">
    <property type="entry name" value="TRYPSIN_HIS"/>
</dbReference>
<evidence type="ECO:0000313" key="11">
    <source>
        <dbReference type="Proteomes" id="UP000094527"/>
    </source>
</evidence>
<name>A0A1D2MWB3_ORCCI</name>
<gene>
    <name evidence="10" type="ORF">Ocin01_09447</name>
</gene>
<feature type="region of interest" description="Disordered" evidence="8">
    <location>
        <begin position="387"/>
        <end position="459"/>
    </location>
</feature>
<comment type="subcellular location">
    <subcellularLocation>
        <location evidence="1">Secreted</location>
    </subcellularLocation>
</comment>
<dbReference type="InterPro" id="IPR033116">
    <property type="entry name" value="TRYPSIN_SER"/>
</dbReference>
<keyword evidence="7" id="KW-0645">Protease</keyword>
<evidence type="ECO:0000259" key="9">
    <source>
        <dbReference type="PROSITE" id="PS50240"/>
    </source>
</evidence>
<feature type="region of interest" description="Disordered" evidence="8">
    <location>
        <begin position="1"/>
        <end position="28"/>
    </location>
</feature>
<feature type="domain" description="Peptidase S1" evidence="9">
    <location>
        <begin position="587"/>
        <end position="847"/>
    </location>
</feature>
<keyword evidence="2" id="KW-0964">Secreted</keyword>
<dbReference type="PROSITE" id="PS00134">
    <property type="entry name" value="TRYPSIN_HIS"/>
    <property type="match status" value="1"/>
</dbReference>
<evidence type="ECO:0000256" key="6">
    <source>
        <dbReference type="ARBA" id="ARBA00024195"/>
    </source>
</evidence>
<evidence type="ECO:0000256" key="1">
    <source>
        <dbReference type="ARBA" id="ARBA00004613"/>
    </source>
</evidence>
<feature type="compositionally biased region" description="Low complexity" evidence="8">
    <location>
        <begin position="136"/>
        <end position="152"/>
    </location>
</feature>
<dbReference type="FunFam" id="2.40.10.10:FF:000054">
    <property type="entry name" value="Complement C1r subcomponent"/>
    <property type="match status" value="1"/>
</dbReference>
<keyword evidence="5" id="KW-0325">Glycoprotein</keyword>
<dbReference type="Gene3D" id="2.40.10.10">
    <property type="entry name" value="Trypsin-like serine proteases"/>
    <property type="match status" value="2"/>
</dbReference>
<feature type="region of interest" description="Disordered" evidence="8">
    <location>
        <begin position="326"/>
        <end position="360"/>
    </location>
</feature>
<dbReference type="InterPro" id="IPR001254">
    <property type="entry name" value="Trypsin_dom"/>
</dbReference>
<keyword evidence="7" id="KW-0378">Hydrolase</keyword>
<comment type="caution">
    <text evidence="10">The sequence shown here is derived from an EMBL/GenBank/DDBJ whole genome shotgun (WGS) entry which is preliminary data.</text>
</comment>
<dbReference type="InterPro" id="IPR009003">
    <property type="entry name" value="Peptidase_S1_PA"/>
</dbReference>
<dbReference type="Proteomes" id="UP000094527">
    <property type="component" value="Unassembled WGS sequence"/>
</dbReference>
<dbReference type="FunFam" id="2.40.10.10:FF:000068">
    <property type="entry name" value="transmembrane protease serine 2"/>
    <property type="match status" value="1"/>
</dbReference>
<dbReference type="PANTHER" id="PTHR24256">
    <property type="entry name" value="TRYPTASE-RELATED"/>
    <property type="match status" value="1"/>
</dbReference>
<feature type="region of interest" description="Disordered" evidence="8">
    <location>
        <begin position="119"/>
        <end position="153"/>
    </location>
</feature>
<dbReference type="SUPFAM" id="SSF50494">
    <property type="entry name" value="Trypsin-like serine proteases"/>
    <property type="match status" value="1"/>
</dbReference>
<evidence type="ECO:0000256" key="8">
    <source>
        <dbReference type="SAM" id="MobiDB-lite"/>
    </source>
</evidence>
<dbReference type="OrthoDB" id="2019384at2759"/>
<accession>A0A1D2MWB3</accession>
<dbReference type="GO" id="GO:0006508">
    <property type="term" value="P:proteolysis"/>
    <property type="evidence" value="ECO:0007669"/>
    <property type="project" value="UniProtKB-KW"/>
</dbReference>
<feature type="compositionally biased region" description="Polar residues" evidence="8">
    <location>
        <begin position="387"/>
        <end position="402"/>
    </location>
</feature>
<feature type="compositionally biased region" description="Polar residues" evidence="8">
    <location>
        <begin position="337"/>
        <end position="360"/>
    </location>
</feature>
<dbReference type="InterPro" id="IPR001314">
    <property type="entry name" value="Peptidase_S1A"/>
</dbReference>
<evidence type="ECO:0000256" key="4">
    <source>
        <dbReference type="ARBA" id="ARBA00023157"/>
    </source>
</evidence>
<dbReference type="PROSITE" id="PS50240">
    <property type="entry name" value="TRYPSIN_DOM"/>
    <property type="match status" value="1"/>
</dbReference>
<dbReference type="GO" id="GO:0005576">
    <property type="term" value="C:extracellular region"/>
    <property type="evidence" value="ECO:0007669"/>
    <property type="project" value="UniProtKB-SubCell"/>
</dbReference>
<evidence type="ECO:0000256" key="2">
    <source>
        <dbReference type="ARBA" id="ARBA00022525"/>
    </source>
</evidence>
<keyword evidence="4" id="KW-1015">Disulfide bond</keyword>
<evidence type="ECO:0000256" key="7">
    <source>
        <dbReference type="RuleBase" id="RU363034"/>
    </source>
</evidence>
<feature type="compositionally biased region" description="Pro residues" evidence="8">
    <location>
        <begin position="327"/>
        <end position="336"/>
    </location>
</feature>
<dbReference type="InterPro" id="IPR043504">
    <property type="entry name" value="Peptidase_S1_PA_chymotrypsin"/>
</dbReference>
<reference evidence="10 11" key="1">
    <citation type="journal article" date="2016" name="Genome Biol. Evol.">
        <title>Gene Family Evolution Reflects Adaptation to Soil Environmental Stressors in the Genome of the Collembolan Orchesella cincta.</title>
        <authorList>
            <person name="Faddeeva-Vakhrusheva A."/>
            <person name="Derks M.F."/>
            <person name="Anvar S.Y."/>
            <person name="Agamennone V."/>
            <person name="Suring W."/>
            <person name="Smit S."/>
            <person name="van Straalen N.M."/>
            <person name="Roelofs D."/>
        </authorList>
    </citation>
    <scope>NUCLEOTIDE SEQUENCE [LARGE SCALE GENOMIC DNA]</scope>
    <source>
        <tissue evidence="10">Mixed pool</tissue>
    </source>
</reference>
<dbReference type="InterPro" id="IPR051487">
    <property type="entry name" value="Ser/Thr_Proteases_Immune/Dev"/>
</dbReference>
<dbReference type="STRING" id="48709.A0A1D2MWB3"/>
<sequence>STLSQRPLSGSGAYAQPQLTPQPECGVQDKDELPEMHAAAPWAAALFSVEGDIFRNELKPQYLNTAIFISRNLAITSGSKALAKMHSEINTNLQLYYGHRAAGKQTFIRIRKVEPLIPSKQPHPLRVDTETSDRIQISSLSQSQQTKSSSSSGDPAIAELYLLYLETDIDVGPFSRPLCVNSEIFGHKNQYSGSARSTSLVHISGYATKNETHGPNVVYFSGDREWEIKSWDRDYIKLLMREQQVSFGFLPKHFSAGSALTIKVNHRFYLAGILLRSSGMQTTLRSIEKFAETIQSKLPSTNVAPTQQEYQQRQPAYVEQEYLQPRPVEPQRPPQPTYNEYSNPPQYSTQQQQSRPVANTQDAQIKYLENVEKAEAEIINPSKITYAQSNNAGNRQPATRTPENVYGGTGNFGSQQRPPAQNPPPTQSIYNPTPAPQPLPPNNNYGSQYPVTRQPEPPSIYQQQYTSATPRPVQYPAQPPPQYQSTFQQNPYPEKIQAPHQTRCSQEFVEGVDIECLSRPRGVSTSDCIKSAPPNTKIRLSCKNHYVSYDGDKLIEKTCDSSGNWLPRKQFGCKLDCGNVDRSVPYIIHGSTTKSEKWPWHAALFKKVNETTYSYICGATLITRSFLMTAAHCVHNNVEGRQPNYGIYKVVVGAISSNVLTNRKDPQAQEFSIKNIRVNEHYNPKTFEADIALIQLDKAVLLTEYVRPVCFPFPTDENKRISSYQLSEGNQGVVVGFGTTENWSISSTLRMATLPVVSVKDCTTVLERLPSSSQYCAGYTNGTSVCEGDSGGAHIFKDQISKRFFVQGIISHGNRKDVALHTRCDHDKYTVFTKVGSFAEWVKEIIDDLENNYSRRRRK</sequence>